<gene>
    <name evidence="1" type="ORF">AVDCRST_MAG41-1989</name>
</gene>
<sequence>MTELLHLALPAEWDAALAAGTYERSTRGKSLAEVGFIHASWPHQVRATAEAFYADLAELVLLRIDPALVGAEIKVEDGFPHIYGALPVEAVREAVPVRRDAAGRLDLPVG</sequence>
<dbReference type="Gene3D" id="3.20.170.20">
    <property type="entry name" value="Protein of unknown function DUF952"/>
    <property type="match status" value="1"/>
</dbReference>
<dbReference type="PANTHER" id="PTHR34129">
    <property type="entry name" value="BLR1139 PROTEIN"/>
    <property type="match status" value="1"/>
</dbReference>
<organism evidence="1">
    <name type="scientific">uncultured Mycobacteriales bacterium</name>
    <dbReference type="NCBI Taxonomy" id="581187"/>
    <lineage>
        <taxon>Bacteria</taxon>
        <taxon>Bacillati</taxon>
        <taxon>Actinomycetota</taxon>
        <taxon>Actinomycetes</taxon>
        <taxon>Mycobacteriales</taxon>
        <taxon>environmental samples</taxon>
    </lineage>
</organism>
<dbReference type="AlphaFoldDB" id="A0A6J4IIW8"/>
<dbReference type="PANTHER" id="PTHR34129:SF1">
    <property type="entry name" value="DUF952 DOMAIN-CONTAINING PROTEIN"/>
    <property type="match status" value="1"/>
</dbReference>
<accession>A0A6J4IIW8</accession>
<dbReference type="Pfam" id="PF06108">
    <property type="entry name" value="DUF952"/>
    <property type="match status" value="1"/>
</dbReference>
<name>A0A6J4IIW8_9ACTN</name>
<protein>
    <recommendedName>
        <fullName evidence="2">DUF952 domain-containing protein</fullName>
    </recommendedName>
</protein>
<reference evidence="1" key="1">
    <citation type="submission" date="2020-02" db="EMBL/GenBank/DDBJ databases">
        <authorList>
            <person name="Meier V. D."/>
        </authorList>
    </citation>
    <scope>NUCLEOTIDE SEQUENCE</scope>
    <source>
        <strain evidence="1">AVDCRST_MAG41</strain>
    </source>
</reference>
<evidence type="ECO:0000313" key="1">
    <source>
        <dbReference type="EMBL" id="CAA9253011.1"/>
    </source>
</evidence>
<dbReference type="SUPFAM" id="SSF56399">
    <property type="entry name" value="ADP-ribosylation"/>
    <property type="match status" value="1"/>
</dbReference>
<dbReference type="InterPro" id="IPR009297">
    <property type="entry name" value="DUF952"/>
</dbReference>
<evidence type="ECO:0008006" key="2">
    <source>
        <dbReference type="Google" id="ProtNLM"/>
    </source>
</evidence>
<proteinExistence type="predicted"/>
<dbReference type="EMBL" id="CADCTP010000184">
    <property type="protein sequence ID" value="CAA9253011.1"/>
    <property type="molecule type" value="Genomic_DNA"/>
</dbReference>